<comment type="caution">
    <text evidence="1">The sequence shown here is derived from an EMBL/GenBank/DDBJ whole genome shotgun (WGS) entry which is preliminary data.</text>
</comment>
<gene>
    <name evidence="1" type="ORF">ANAPC1_00079</name>
</gene>
<proteinExistence type="predicted"/>
<dbReference type="EMBL" id="FLLR01000002">
    <property type="protein sequence ID" value="SBO13745.1"/>
    <property type="molecule type" value="Genomic_DNA"/>
</dbReference>
<reference evidence="2" key="1">
    <citation type="submission" date="2016-03" db="EMBL/GenBank/DDBJ databases">
        <authorList>
            <person name="Loux Valentin"/>
        </authorList>
    </citation>
    <scope>NUCLEOTIDE SEQUENCE [LARGE SCALE GENOMIC DNA]</scope>
    <source>
        <strain evidence="2">C1</strain>
    </source>
</reference>
<protein>
    <submittedName>
        <fullName evidence="1">Uncharacterized protein</fullName>
    </submittedName>
</protein>
<organism evidence="1 2">
    <name type="scientific">Anaplasma phagocytophilum</name>
    <name type="common">Ehrlichia phagocytophila</name>
    <dbReference type="NCBI Taxonomy" id="948"/>
    <lineage>
        <taxon>Bacteria</taxon>
        <taxon>Pseudomonadati</taxon>
        <taxon>Pseudomonadota</taxon>
        <taxon>Alphaproteobacteria</taxon>
        <taxon>Rickettsiales</taxon>
        <taxon>Anaplasmataceae</taxon>
        <taxon>Anaplasma</taxon>
        <taxon>phagocytophilum group</taxon>
    </lineage>
</organism>
<accession>A0AA45US03</accession>
<sequence length="57" mass="6605">MEFEIIIKSLVLVIHSNFFLTLPYDGSCSGMILVKNIKRQSMLSIVIEYTKMRSRPI</sequence>
<dbReference type="AlphaFoldDB" id="A0AA45US03"/>
<evidence type="ECO:0000313" key="2">
    <source>
        <dbReference type="Proteomes" id="UP000078419"/>
    </source>
</evidence>
<evidence type="ECO:0000313" key="1">
    <source>
        <dbReference type="EMBL" id="SBO13745.1"/>
    </source>
</evidence>
<dbReference type="Proteomes" id="UP000078419">
    <property type="component" value="Unassembled WGS sequence"/>
</dbReference>
<name>A0AA45US03_ANAPH</name>